<gene>
    <name evidence="2" type="ORF">NBH20_19865</name>
</gene>
<evidence type="ECO:0000313" key="2">
    <source>
        <dbReference type="EMBL" id="MCM2403434.1"/>
    </source>
</evidence>
<reference evidence="2 3" key="1">
    <citation type="submission" date="2022-06" db="EMBL/GenBank/DDBJ databases">
        <authorList>
            <person name="Sun Q."/>
        </authorList>
    </citation>
    <scope>NUCLEOTIDE SEQUENCE [LARGE SCALE GENOMIC DNA]</scope>
    <source>
        <strain evidence="2 3">S153</strain>
    </source>
</reference>
<dbReference type="EMBL" id="JAMQAY010000009">
    <property type="protein sequence ID" value="MCM2403434.1"/>
    <property type="molecule type" value="Genomic_DNA"/>
</dbReference>
<keyword evidence="1" id="KW-0732">Signal</keyword>
<dbReference type="SUPFAM" id="SSF49313">
    <property type="entry name" value="Cadherin-like"/>
    <property type="match status" value="1"/>
</dbReference>
<protein>
    <submittedName>
        <fullName evidence="2">Ig domain-containing protein</fullName>
    </submittedName>
</protein>
<dbReference type="Proteomes" id="UP001155079">
    <property type="component" value="Unassembled WGS sequence"/>
</dbReference>
<feature type="chain" id="PRO_5047332344" evidence="1">
    <location>
        <begin position="20"/>
        <end position="137"/>
    </location>
</feature>
<name>A0ABT0VC23_9HYPH</name>
<feature type="signal peptide" evidence="1">
    <location>
        <begin position="1"/>
        <end position="19"/>
    </location>
</feature>
<comment type="caution">
    <text evidence="2">The sequence shown here is derived from an EMBL/GenBank/DDBJ whole genome shotgun (WGS) entry which is preliminary data.</text>
</comment>
<accession>A0ABT0VC23</accession>
<dbReference type="RefSeq" id="WP_250946356.1">
    <property type="nucleotide sequence ID" value="NZ_JAMQAY010000009.1"/>
</dbReference>
<sequence length="137" mass="13479">MIRAAAILLGLAVAVPLHAAEIVWRSSSSGVLPSPAAAVTPTLPMPPEAPAGFALSMVGEASVTAGAALDLRPVVAGASGPIVSFLLFGELPIGVTFNATTGRINGRALEAGSYQAWVSATDSTGATVAAGVTIVVT</sequence>
<dbReference type="Gene3D" id="2.60.40.10">
    <property type="entry name" value="Immunoglobulins"/>
    <property type="match status" value="1"/>
</dbReference>
<dbReference type="InterPro" id="IPR015919">
    <property type="entry name" value="Cadherin-like_sf"/>
</dbReference>
<keyword evidence="3" id="KW-1185">Reference proteome</keyword>
<dbReference type="InterPro" id="IPR013783">
    <property type="entry name" value="Ig-like_fold"/>
</dbReference>
<evidence type="ECO:0000313" key="3">
    <source>
        <dbReference type="Proteomes" id="UP001155079"/>
    </source>
</evidence>
<dbReference type="Pfam" id="PF05345">
    <property type="entry name" value="He_PIG"/>
    <property type="match status" value="1"/>
</dbReference>
<proteinExistence type="predicted"/>
<evidence type="ECO:0000256" key="1">
    <source>
        <dbReference type="SAM" id="SignalP"/>
    </source>
</evidence>
<organism evidence="2 3">
    <name type="scientific">Ciceribacter sichuanensis</name>
    <dbReference type="NCBI Taxonomy" id="2949647"/>
    <lineage>
        <taxon>Bacteria</taxon>
        <taxon>Pseudomonadati</taxon>
        <taxon>Pseudomonadota</taxon>
        <taxon>Alphaproteobacteria</taxon>
        <taxon>Hyphomicrobiales</taxon>
        <taxon>Rhizobiaceae</taxon>
        <taxon>Ciceribacter</taxon>
    </lineage>
</organism>